<dbReference type="EMBL" id="BGPR01087308">
    <property type="protein sequence ID" value="GBM06667.1"/>
    <property type="molecule type" value="Genomic_DNA"/>
</dbReference>
<evidence type="ECO:0000313" key="2">
    <source>
        <dbReference type="EMBL" id="GBM06667.1"/>
    </source>
</evidence>
<dbReference type="AlphaFoldDB" id="A0A4Y2CS76"/>
<comment type="caution">
    <text evidence="2">The sequence shown here is derived from an EMBL/GenBank/DDBJ whole genome shotgun (WGS) entry which is preliminary data.</text>
</comment>
<organism evidence="2 3">
    <name type="scientific">Araneus ventricosus</name>
    <name type="common">Orbweaver spider</name>
    <name type="synonym">Epeira ventricosa</name>
    <dbReference type="NCBI Taxonomy" id="182803"/>
    <lineage>
        <taxon>Eukaryota</taxon>
        <taxon>Metazoa</taxon>
        <taxon>Ecdysozoa</taxon>
        <taxon>Arthropoda</taxon>
        <taxon>Chelicerata</taxon>
        <taxon>Arachnida</taxon>
        <taxon>Araneae</taxon>
        <taxon>Araneomorphae</taxon>
        <taxon>Entelegynae</taxon>
        <taxon>Araneoidea</taxon>
        <taxon>Araneidae</taxon>
        <taxon>Araneus</taxon>
    </lineage>
</organism>
<evidence type="ECO:0000313" key="3">
    <source>
        <dbReference type="Proteomes" id="UP000499080"/>
    </source>
</evidence>
<feature type="region of interest" description="Disordered" evidence="1">
    <location>
        <begin position="1"/>
        <end position="21"/>
    </location>
</feature>
<feature type="region of interest" description="Disordered" evidence="1">
    <location>
        <begin position="62"/>
        <end position="85"/>
    </location>
</feature>
<reference evidence="2 3" key="1">
    <citation type="journal article" date="2019" name="Sci. Rep.">
        <title>Orb-weaving spider Araneus ventricosus genome elucidates the spidroin gene catalogue.</title>
        <authorList>
            <person name="Kono N."/>
            <person name="Nakamura H."/>
            <person name="Ohtoshi R."/>
            <person name="Moran D.A.P."/>
            <person name="Shinohara A."/>
            <person name="Yoshida Y."/>
            <person name="Fujiwara M."/>
            <person name="Mori M."/>
            <person name="Tomita M."/>
            <person name="Arakawa K."/>
        </authorList>
    </citation>
    <scope>NUCLEOTIDE SEQUENCE [LARGE SCALE GENOMIC DNA]</scope>
</reference>
<keyword evidence="3" id="KW-1185">Reference proteome</keyword>
<evidence type="ECO:0000256" key="1">
    <source>
        <dbReference type="SAM" id="MobiDB-lite"/>
    </source>
</evidence>
<feature type="compositionally biased region" description="Basic and acidic residues" evidence="1">
    <location>
        <begin position="66"/>
        <end position="75"/>
    </location>
</feature>
<gene>
    <name evidence="2" type="ORF">AVEN_65965_1</name>
</gene>
<protein>
    <submittedName>
        <fullName evidence="2">Uncharacterized protein</fullName>
    </submittedName>
</protein>
<proteinExistence type="predicted"/>
<dbReference type="Proteomes" id="UP000499080">
    <property type="component" value="Unassembled WGS sequence"/>
</dbReference>
<name>A0A4Y2CS76_ARAVE</name>
<accession>A0A4Y2CS76</accession>
<sequence length="85" mass="9334">MPQSEGKVFNNFKGSPSIENETKGIVETATATDIEGFSDVEGTEVKELKEITNEGLEVLVTQANSESRDSEKDKAPLTYKKLNKL</sequence>